<dbReference type="InterPro" id="IPR025963">
    <property type="entry name" value="FLgD_Tudor"/>
</dbReference>
<comment type="similarity">
    <text evidence="1 5">Belongs to the FlgD family.</text>
</comment>
<dbReference type="GO" id="GO:0044781">
    <property type="term" value="P:bacterial-type flagellum organization"/>
    <property type="evidence" value="ECO:0007669"/>
    <property type="project" value="UniProtKB-UniRule"/>
</dbReference>
<comment type="caution">
    <text evidence="8">The sequence shown here is derived from an EMBL/GenBank/DDBJ whole genome shotgun (WGS) entry which is preliminary data.</text>
</comment>
<evidence type="ECO:0000313" key="8">
    <source>
        <dbReference type="EMBL" id="MBD8524761.1"/>
    </source>
</evidence>
<dbReference type="Gene3D" id="2.30.30.910">
    <property type="match status" value="1"/>
</dbReference>
<evidence type="ECO:0000259" key="7">
    <source>
        <dbReference type="Pfam" id="PF13861"/>
    </source>
</evidence>
<keyword evidence="3 5" id="KW-1005">Bacterial flagellum biogenesis</keyword>
<dbReference type="Pfam" id="PF13861">
    <property type="entry name" value="FLgD_tudor"/>
    <property type="match status" value="1"/>
</dbReference>
<evidence type="ECO:0000313" key="9">
    <source>
        <dbReference type="Proteomes" id="UP000613768"/>
    </source>
</evidence>
<comment type="function">
    <text evidence="4 5">Required for flagellar hook formation. May act as a scaffolding protein.</text>
</comment>
<dbReference type="Pfam" id="PF13860">
    <property type="entry name" value="FlgD_ig"/>
    <property type="match status" value="1"/>
</dbReference>
<proteinExistence type="inferred from homology"/>
<keyword evidence="8" id="KW-0969">Cilium</keyword>
<sequence length="214" mass="22580">MQIVPTAASFKSVSDPRKSEDLGQADFLRLMMEQLKNQDPLKPLDSNQFLGQLAQFSTVQGIQGLNASFQNFVDASMDDQALQAASLIGRDALVSSSTFQLDEGGGMSGLLDVPQTGQVSIEITDASGAIVRRMSFEANAGARDFAWDGVTDAGEQAPPGVYRINARVGSGSSAIAVESMVNARIESVSFSRSGLILNLAGGGSIPFYAVRRIG</sequence>
<accession>A0AAW3ZFB1</accession>
<dbReference type="InterPro" id="IPR005648">
    <property type="entry name" value="FlgD"/>
</dbReference>
<evidence type="ECO:0000256" key="4">
    <source>
        <dbReference type="ARBA" id="ARBA00024746"/>
    </source>
</evidence>
<evidence type="ECO:0000256" key="3">
    <source>
        <dbReference type="ARBA" id="ARBA00022795"/>
    </source>
</evidence>
<feature type="domain" description="FlgD/Vpr Ig-like" evidence="6">
    <location>
        <begin position="104"/>
        <end position="168"/>
    </location>
</feature>
<evidence type="ECO:0000256" key="2">
    <source>
        <dbReference type="ARBA" id="ARBA00016013"/>
    </source>
</evidence>
<dbReference type="RefSeq" id="WP_192028108.1">
    <property type="nucleotide sequence ID" value="NZ_JACYTR010000004.1"/>
</dbReference>
<feature type="domain" description="FlgD Tudor-like" evidence="7">
    <location>
        <begin position="79"/>
        <end position="211"/>
    </location>
</feature>
<organism evidence="8 9">
    <name type="scientific">Pseudomarimonas arenosa</name>
    <dbReference type="NCBI Taxonomy" id="2774145"/>
    <lineage>
        <taxon>Bacteria</taxon>
        <taxon>Pseudomonadati</taxon>
        <taxon>Pseudomonadota</taxon>
        <taxon>Gammaproteobacteria</taxon>
        <taxon>Lysobacterales</taxon>
        <taxon>Lysobacteraceae</taxon>
        <taxon>Pseudomarimonas</taxon>
    </lineage>
</organism>
<evidence type="ECO:0000256" key="5">
    <source>
        <dbReference type="RuleBase" id="RU362076"/>
    </source>
</evidence>
<gene>
    <name evidence="8" type="ORF">IFO71_03310</name>
</gene>
<keyword evidence="8" id="KW-0966">Cell projection</keyword>
<dbReference type="InterPro" id="IPR025965">
    <property type="entry name" value="FlgD/Vpr_Ig-like"/>
</dbReference>
<keyword evidence="8" id="KW-0282">Flagellum</keyword>
<dbReference type="Proteomes" id="UP000613768">
    <property type="component" value="Unassembled WGS sequence"/>
</dbReference>
<evidence type="ECO:0000256" key="1">
    <source>
        <dbReference type="ARBA" id="ARBA00010577"/>
    </source>
</evidence>
<dbReference type="Gene3D" id="2.60.40.4070">
    <property type="match status" value="1"/>
</dbReference>
<dbReference type="AlphaFoldDB" id="A0AAW3ZFB1"/>
<protein>
    <recommendedName>
        <fullName evidence="2 5">Basal-body rod modification protein FlgD</fullName>
    </recommendedName>
</protein>
<keyword evidence="9" id="KW-1185">Reference proteome</keyword>
<dbReference type="EMBL" id="JACYTR010000004">
    <property type="protein sequence ID" value="MBD8524761.1"/>
    <property type="molecule type" value="Genomic_DNA"/>
</dbReference>
<name>A0AAW3ZFB1_9GAMM</name>
<dbReference type="Pfam" id="PF03963">
    <property type="entry name" value="FlgD"/>
    <property type="match status" value="1"/>
</dbReference>
<reference evidence="8 9" key="1">
    <citation type="submission" date="2020-09" db="EMBL/GenBank/DDBJ databases">
        <title>Pseudoxanthomonas sp. CAU 1598 isolated from sand of Yaerae Beach.</title>
        <authorList>
            <person name="Kim W."/>
        </authorList>
    </citation>
    <scope>NUCLEOTIDE SEQUENCE [LARGE SCALE GENOMIC DNA]</scope>
    <source>
        <strain evidence="8 9">CAU 1598</strain>
    </source>
</reference>
<evidence type="ECO:0000259" key="6">
    <source>
        <dbReference type="Pfam" id="PF13860"/>
    </source>
</evidence>